<feature type="compositionally biased region" description="Basic and acidic residues" evidence="1">
    <location>
        <begin position="171"/>
        <end position="180"/>
    </location>
</feature>
<evidence type="ECO:0000256" key="1">
    <source>
        <dbReference type="SAM" id="MobiDB-lite"/>
    </source>
</evidence>
<reference evidence="2 3" key="1">
    <citation type="journal article" date="2019" name="Int. J. Syst. Evol. Microbiol.">
        <title>Bifidobacterium jacchi sp. nov., isolated from the faeces of a baby common marmoset (Callithrix jacchus).</title>
        <authorList>
            <person name="Modesto M."/>
            <person name="Watanabe K."/>
            <person name="Arita M."/>
            <person name="Satti M."/>
            <person name="Oki K."/>
            <person name="Sciavilla P."/>
            <person name="Patavino C."/>
            <person name="Camma C."/>
            <person name="Michelini S."/>
            <person name="Sgorbati B."/>
            <person name="Mattarelli P."/>
        </authorList>
    </citation>
    <scope>NUCLEOTIDE SEQUENCE [LARGE SCALE GENOMIC DNA]</scope>
    <source>
        <strain evidence="2 3">MRM 9.3</strain>
    </source>
</reference>
<gene>
    <name evidence="2" type="ORF">EHS19_09560</name>
</gene>
<feature type="region of interest" description="Disordered" evidence="1">
    <location>
        <begin position="132"/>
        <end position="180"/>
    </location>
</feature>
<comment type="caution">
    <text evidence="2">The sequence shown here is derived from an EMBL/GenBank/DDBJ whole genome shotgun (WGS) entry which is preliminary data.</text>
</comment>
<name>A0A5N5RD87_9BIFI</name>
<feature type="compositionally biased region" description="Basic and acidic residues" evidence="1">
    <location>
        <begin position="143"/>
        <end position="152"/>
    </location>
</feature>
<dbReference type="AlphaFoldDB" id="A0A5N5RD87"/>
<keyword evidence="3" id="KW-1185">Reference proteome</keyword>
<dbReference type="EMBL" id="RQSP01000052">
    <property type="protein sequence ID" value="KAB5604852.1"/>
    <property type="molecule type" value="Genomic_DNA"/>
</dbReference>
<proteinExistence type="predicted"/>
<sequence>MLCTQPDGSTIVEQCCLQTAPLFAPSNAHQRGRHHSDDCETNHQEHILQLCVPIGAYKATRFPGKNPINVAIPPLWNINSTTGVAHILPIGNHRHTQLQDTVQIKPKPQAQTAYADEPLPGTALQQHHIQHNPAAPANSQETPRQHPRESLEIPKPSGFTHSCQPEGGSEITDHAPRPIR</sequence>
<accession>A0A5N5RD87</accession>
<evidence type="ECO:0000313" key="2">
    <source>
        <dbReference type="EMBL" id="KAB5604852.1"/>
    </source>
</evidence>
<dbReference type="Proteomes" id="UP000326336">
    <property type="component" value="Unassembled WGS sequence"/>
</dbReference>
<protein>
    <submittedName>
        <fullName evidence="2">Uncharacterized protein</fullName>
    </submittedName>
</protein>
<organism evidence="2 3">
    <name type="scientific">Bifidobacterium jacchi</name>
    <dbReference type="NCBI Taxonomy" id="2490545"/>
    <lineage>
        <taxon>Bacteria</taxon>
        <taxon>Bacillati</taxon>
        <taxon>Actinomycetota</taxon>
        <taxon>Actinomycetes</taxon>
        <taxon>Bifidobacteriales</taxon>
        <taxon>Bifidobacteriaceae</taxon>
        <taxon>Bifidobacterium</taxon>
    </lineage>
</organism>
<evidence type="ECO:0000313" key="3">
    <source>
        <dbReference type="Proteomes" id="UP000326336"/>
    </source>
</evidence>